<keyword evidence="9" id="KW-1185">Reference proteome</keyword>
<evidence type="ECO:0000256" key="4">
    <source>
        <dbReference type="ARBA" id="ARBA00022989"/>
    </source>
</evidence>
<accession>A0A2P6MJR2</accession>
<proteinExistence type="inferred from homology"/>
<dbReference type="EMBL" id="PVNS01000003">
    <property type="protein sequence ID" value="PRO66511.1"/>
    <property type="molecule type" value="Genomic_DNA"/>
</dbReference>
<comment type="subcellular location">
    <subcellularLocation>
        <location evidence="1 6">Cell membrane</location>
        <topology evidence="1 6">Multi-pass membrane protein</topology>
    </subcellularLocation>
</comment>
<gene>
    <name evidence="8" type="ORF">C6I21_03990</name>
</gene>
<keyword evidence="3 6" id="KW-0812">Transmembrane</keyword>
<feature type="transmembrane region" description="Helical" evidence="6">
    <location>
        <begin position="168"/>
        <end position="190"/>
    </location>
</feature>
<evidence type="ECO:0000256" key="3">
    <source>
        <dbReference type="ARBA" id="ARBA00022692"/>
    </source>
</evidence>
<evidence type="ECO:0000256" key="2">
    <source>
        <dbReference type="ARBA" id="ARBA00022475"/>
    </source>
</evidence>
<evidence type="ECO:0000259" key="7">
    <source>
        <dbReference type="Pfam" id="PF09335"/>
    </source>
</evidence>
<dbReference type="AlphaFoldDB" id="A0A2P6MJR2"/>
<feature type="domain" description="VTT" evidence="7">
    <location>
        <begin position="71"/>
        <end position="188"/>
    </location>
</feature>
<reference evidence="8 9" key="1">
    <citation type="submission" date="2018-03" db="EMBL/GenBank/DDBJ databases">
        <title>Bacillus urumqiensis sp. nov., a moderately haloalkaliphilic bacterium isolated from a salt lake.</title>
        <authorList>
            <person name="Zhao B."/>
            <person name="Liao Z."/>
        </authorList>
    </citation>
    <scope>NUCLEOTIDE SEQUENCE [LARGE SCALE GENOMIC DNA]</scope>
    <source>
        <strain evidence="8 9">BZ-SZ-XJ18</strain>
    </source>
</reference>
<comment type="similarity">
    <text evidence="6">Belongs to the TVP38/TMEM64 family.</text>
</comment>
<dbReference type="Pfam" id="PF09335">
    <property type="entry name" value="VTT_dom"/>
    <property type="match status" value="1"/>
</dbReference>
<feature type="transmembrane region" description="Helical" evidence="6">
    <location>
        <begin position="86"/>
        <end position="108"/>
    </location>
</feature>
<sequence length="225" mass="24680">MPKKYRYFLVITIAAGLLMLLPSVRSFTTEAVRELSSGDTEAISSYLRSFGWWTPVVSTILMTIAVLIAPIPTFLVTFANGMIYGLWWGGLLSWASALIGAVLCYYLAQLLGRPVIEKIVPAAALDWMDTFVKRHGIYAVMLSRVVPITSYGIASYAAGFTAIRITPYLIGTAIGQTPGTFMYAYFGAYANDSLQVIFWIIAAIIGFSALAALVRRIIHSKENDV</sequence>
<feature type="transmembrane region" description="Helical" evidence="6">
    <location>
        <begin position="136"/>
        <end position="156"/>
    </location>
</feature>
<evidence type="ECO:0000313" key="8">
    <source>
        <dbReference type="EMBL" id="PRO66511.1"/>
    </source>
</evidence>
<name>A0A2P6MJR2_ALKUR</name>
<dbReference type="InterPro" id="IPR032816">
    <property type="entry name" value="VTT_dom"/>
</dbReference>
<dbReference type="RefSeq" id="WP_105958148.1">
    <property type="nucleotide sequence ID" value="NZ_PVNS01000003.1"/>
</dbReference>
<organism evidence="8 9">
    <name type="scientific">Alkalicoccus urumqiensis</name>
    <name type="common">Bacillus urumqiensis</name>
    <dbReference type="NCBI Taxonomy" id="1548213"/>
    <lineage>
        <taxon>Bacteria</taxon>
        <taxon>Bacillati</taxon>
        <taxon>Bacillota</taxon>
        <taxon>Bacilli</taxon>
        <taxon>Bacillales</taxon>
        <taxon>Bacillaceae</taxon>
        <taxon>Alkalicoccus</taxon>
    </lineage>
</organism>
<evidence type="ECO:0000313" key="9">
    <source>
        <dbReference type="Proteomes" id="UP000243650"/>
    </source>
</evidence>
<dbReference type="Proteomes" id="UP000243650">
    <property type="component" value="Unassembled WGS sequence"/>
</dbReference>
<dbReference type="PANTHER" id="PTHR12677">
    <property type="entry name" value="GOLGI APPARATUS MEMBRANE PROTEIN TVP38-RELATED"/>
    <property type="match status" value="1"/>
</dbReference>
<dbReference type="OrthoDB" id="9812980at2"/>
<keyword evidence="2 6" id="KW-1003">Cell membrane</keyword>
<feature type="transmembrane region" description="Helical" evidence="6">
    <location>
        <begin position="50"/>
        <end position="79"/>
    </location>
</feature>
<keyword evidence="5 6" id="KW-0472">Membrane</keyword>
<feature type="transmembrane region" description="Helical" evidence="6">
    <location>
        <begin position="196"/>
        <end position="214"/>
    </location>
</feature>
<evidence type="ECO:0000256" key="1">
    <source>
        <dbReference type="ARBA" id="ARBA00004651"/>
    </source>
</evidence>
<evidence type="ECO:0000256" key="5">
    <source>
        <dbReference type="ARBA" id="ARBA00023136"/>
    </source>
</evidence>
<protein>
    <recommendedName>
        <fullName evidence="6">TVP38/TMEM64 family membrane protein</fullName>
    </recommendedName>
</protein>
<evidence type="ECO:0000256" key="6">
    <source>
        <dbReference type="RuleBase" id="RU366058"/>
    </source>
</evidence>
<comment type="caution">
    <text evidence="8">The sequence shown here is derived from an EMBL/GenBank/DDBJ whole genome shotgun (WGS) entry which is preliminary data.</text>
</comment>
<dbReference type="GO" id="GO:0005886">
    <property type="term" value="C:plasma membrane"/>
    <property type="evidence" value="ECO:0007669"/>
    <property type="project" value="UniProtKB-SubCell"/>
</dbReference>
<dbReference type="PANTHER" id="PTHR12677:SF59">
    <property type="entry name" value="GOLGI APPARATUS MEMBRANE PROTEIN TVP38-RELATED"/>
    <property type="match status" value="1"/>
</dbReference>
<dbReference type="InterPro" id="IPR015414">
    <property type="entry name" value="TMEM64"/>
</dbReference>
<keyword evidence="4 6" id="KW-1133">Transmembrane helix</keyword>